<dbReference type="Proteomes" id="UP001236500">
    <property type="component" value="Chromosome"/>
</dbReference>
<proteinExistence type="predicted"/>
<feature type="transmembrane region" description="Helical" evidence="1">
    <location>
        <begin position="6"/>
        <end position="23"/>
    </location>
</feature>
<keyword evidence="3" id="KW-1185">Reference proteome</keyword>
<evidence type="ECO:0008006" key="4">
    <source>
        <dbReference type="Google" id="ProtNLM"/>
    </source>
</evidence>
<accession>A0ABY8NGJ3</accession>
<gene>
    <name evidence="2" type="ORF">PVT68_02420</name>
</gene>
<evidence type="ECO:0000256" key="1">
    <source>
        <dbReference type="SAM" id="Phobius"/>
    </source>
</evidence>
<evidence type="ECO:0000313" key="2">
    <source>
        <dbReference type="EMBL" id="WGL17167.1"/>
    </source>
</evidence>
<organism evidence="2 3">
    <name type="scientific">Microbulbifer bruguierae</name>
    <dbReference type="NCBI Taxonomy" id="3029061"/>
    <lineage>
        <taxon>Bacteria</taxon>
        <taxon>Pseudomonadati</taxon>
        <taxon>Pseudomonadota</taxon>
        <taxon>Gammaproteobacteria</taxon>
        <taxon>Cellvibrionales</taxon>
        <taxon>Microbulbiferaceae</taxon>
        <taxon>Microbulbifer</taxon>
    </lineage>
</organism>
<name>A0ABY8NGJ3_9GAMM</name>
<evidence type="ECO:0000313" key="3">
    <source>
        <dbReference type="Proteomes" id="UP001236500"/>
    </source>
</evidence>
<reference evidence="2 3" key="1">
    <citation type="submission" date="2023-02" db="EMBL/GenBank/DDBJ databases">
        <title>Description and genomic characterization of Microbulbifer bruguierae sp. nov., isolated from the sediment of mangrove plant Bruguiera sexangula.</title>
        <authorList>
            <person name="Long M."/>
        </authorList>
    </citation>
    <scope>NUCLEOTIDE SEQUENCE [LARGE SCALE GENOMIC DNA]</scope>
    <source>
        <strain evidence="2 3">H12</strain>
    </source>
</reference>
<dbReference type="RefSeq" id="WP_280320994.1">
    <property type="nucleotide sequence ID" value="NZ_CP118605.1"/>
</dbReference>
<keyword evidence="1" id="KW-0812">Transmembrane</keyword>
<keyword evidence="1" id="KW-1133">Transmembrane helix</keyword>
<dbReference type="EMBL" id="CP118605">
    <property type="protein sequence ID" value="WGL17167.1"/>
    <property type="molecule type" value="Genomic_DNA"/>
</dbReference>
<sequence length="182" mass="20684">MFEGYLAVLFGGLTVMVTAYFRERGKLQAMSEKMDIVTRAIEGVKQEYAFALEAVKSQNQVRIVAAERRLEAHQGAFALWMRLFSSIHTKEVQDVVRECLVYWSKNCVYMEPLAREAFYSAIQAARRHKEILDFNRGKDSLPVNENWNEIANAGNDIIRSVDLPPLTDENLAAIAKAQIKAK</sequence>
<protein>
    <recommendedName>
        <fullName evidence="4">DUF4760 domain-containing protein</fullName>
    </recommendedName>
</protein>
<keyword evidence="1" id="KW-0472">Membrane</keyword>